<evidence type="ECO:0000259" key="10">
    <source>
        <dbReference type="Pfam" id="PF01227"/>
    </source>
</evidence>
<dbReference type="GO" id="GO:0005525">
    <property type="term" value="F:GTP binding"/>
    <property type="evidence" value="ECO:0007669"/>
    <property type="project" value="UniProtKB-KW"/>
</dbReference>
<dbReference type="EMBL" id="JAAEDH010000027">
    <property type="protein sequence ID" value="MBR0657178.1"/>
    <property type="molecule type" value="Genomic_DNA"/>
</dbReference>
<dbReference type="Proteomes" id="UP001196068">
    <property type="component" value="Unassembled WGS sequence"/>
</dbReference>
<evidence type="ECO:0000313" key="11">
    <source>
        <dbReference type="EMBL" id="MBR0657178.1"/>
    </source>
</evidence>
<dbReference type="GO" id="GO:0005737">
    <property type="term" value="C:cytoplasm"/>
    <property type="evidence" value="ECO:0007669"/>
    <property type="project" value="TreeGrafter"/>
</dbReference>
<dbReference type="Gene3D" id="1.10.286.10">
    <property type="match status" value="1"/>
</dbReference>
<feature type="domain" description="GTP cyclohydrolase I" evidence="10">
    <location>
        <begin position="27"/>
        <end position="204"/>
    </location>
</feature>
<comment type="caution">
    <text evidence="11">The sequence shown here is derived from an EMBL/GenBank/DDBJ whole genome shotgun (WGS) entry which is preliminary data.</text>
</comment>
<evidence type="ECO:0000256" key="8">
    <source>
        <dbReference type="HAMAP-Rule" id="MF_00223"/>
    </source>
</evidence>
<reference evidence="11" key="1">
    <citation type="submission" date="2020-01" db="EMBL/GenBank/DDBJ databases">
        <authorList>
            <person name="Rat A."/>
        </authorList>
    </citation>
    <scope>NUCLEOTIDE SEQUENCE</scope>
    <source>
        <strain evidence="11">LMG 28251</strain>
    </source>
</reference>
<feature type="binding site" evidence="8">
    <location>
        <position position="97"/>
    </location>
    <ligand>
        <name>Zn(2+)</name>
        <dbReference type="ChEBI" id="CHEBI:29105"/>
    </ligand>
</feature>
<dbReference type="PROSITE" id="PS00859">
    <property type="entry name" value="GTP_CYCLOHYDROL_1_1"/>
    <property type="match status" value="1"/>
</dbReference>
<dbReference type="HAMAP" id="MF_00223">
    <property type="entry name" value="FolE"/>
    <property type="match status" value="1"/>
</dbReference>
<feature type="region of interest" description="Disordered" evidence="9">
    <location>
        <begin position="1"/>
        <end position="23"/>
    </location>
</feature>
<keyword evidence="8" id="KW-0862">Zinc</keyword>
<comment type="pathway">
    <text evidence="2 8">Cofactor biosynthesis; 7,8-dihydroneopterin triphosphate biosynthesis; 7,8-dihydroneopterin triphosphate from GTP: step 1/1.</text>
</comment>
<dbReference type="RefSeq" id="WP_211876039.1">
    <property type="nucleotide sequence ID" value="NZ_JAAEDH010000027.1"/>
</dbReference>
<evidence type="ECO:0000256" key="4">
    <source>
        <dbReference type="ARBA" id="ARBA00011857"/>
    </source>
</evidence>
<dbReference type="GO" id="GO:0006729">
    <property type="term" value="P:tetrahydrobiopterin biosynthetic process"/>
    <property type="evidence" value="ECO:0007669"/>
    <property type="project" value="TreeGrafter"/>
</dbReference>
<accession>A0AAF1KQ77</accession>
<feature type="binding site" evidence="8">
    <location>
        <position position="168"/>
    </location>
    <ligand>
        <name>Zn(2+)</name>
        <dbReference type="ChEBI" id="CHEBI:29105"/>
    </ligand>
</feature>
<dbReference type="InterPro" id="IPR001474">
    <property type="entry name" value="GTP_CycHdrlase_I"/>
</dbReference>
<dbReference type="AlphaFoldDB" id="A0AAF1KQ77"/>
<dbReference type="FunFam" id="3.30.1130.10:FF:000001">
    <property type="entry name" value="GTP cyclohydrolase 1"/>
    <property type="match status" value="1"/>
</dbReference>
<comment type="similarity">
    <text evidence="3 8">Belongs to the GTP cyclohydrolase I family.</text>
</comment>
<sequence length="213" mass="23608">MNIHTPNGPIDSSRASAEPRPSREEAEAAVRTLLRWSGDNPAREGLIDTPARVVRSYEEFFDGYDTDPVELLARSFEETDGYDEMVVLRDIRLESHCEHHMVPIIGKAHIAYLPAGRVVGISKLARVLEVYAKRLQIQEKLTAQVANTINDVLKPKGVAVVIEAAHQCMTTRGVHKPGVTMVTSRMLGAFRDDASTRREFMSLIQGSRGTVEG</sequence>
<evidence type="ECO:0000313" key="12">
    <source>
        <dbReference type="Proteomes" id="UP001196068"/>
    </source>
</evidence>
<keyword evidence="12" id="KW-1185">Reference proteome</keyword>
<dbReference type="PROSITE" id="PS00860">
    <property type="entry name" value="GTP_CYCLOHYDROL_1_2"/>
    <property type="match status" value="1"/>
</dbReference>
<protein>
    <recommendedName>
        <fullName evidence="8">GTP cyclohydrolase 1</fullName>
        <ecNumber evidence="8">3.5.4.16</ecNumber>
    </recommendedName>
    <alternativeName>
        <fullName evidence="8">GTP cyclohydrolase I</fullName>
        <shortName evidence="8">GTP-CH-I</shortName>
    </alternativeName>
</protein>
<proteinExistence type="inferred from homology"/>
<dbReference type="InterPro" id="IPR018234">
    <property type="entry name" value="GTP_CycHdrlase_I_CS"/>
</dbReference>
<keyword evidence="5 8" id="KW-0554">One-carbon metabolism</keyword>
<keyword evidence="8" id="KW-0479">Metal-binding</keyword>
<dbReference type="Pfam" id="PF01227">
    <property type="entry name" value="GTP_cyclohydroI"/>
    <property type="match status" value="1"/>
</dbReference>
<evidence type="ECO:0000256" key="9">
    <source>
        <dbReference type="SAM" id="MobiDB-lite"/>
    </source>
</evidence>
<dbReference type="GO" id="GO:0006730">
    <property type="term" value="P:one-carbon metabolic process"/>
    <property type="evidence" value="ECO:0007669"/>
    <property type="project" value="UniProtKB-UniRule"/>
</dbReference>
<evidence type="ECO:0000256" key="5">
    <source>
        <dbReference type="ARBA" id="ARBA00022563"/>
    </source>
</evidence>
<dbReference type="GO" id="GO:0003934">
    <property type="term" value="F:GTP cyclohydrolase I activity"/>
    <property type="evidence" value="ECO:0007669"/>
    <property type="project" value="UniProtKB-UniRule"/>
</dbReference>
<dbReference type="InterPro" id="IPR020602">
    <property type="entry name" value="GTP_CycHdrlase_I_dom"/>
</dbReference>
<keyword evidence="6 8" id="KW-0378">Hydrolase</keyword>
<dbReference type="NCBIfam" id="NF006825">
    <property type="entry name" value="PRK09347.1-2"/>
    <property type="match status" value="1"/>
</dbReference>
<comment type="subunit">
    <text evidence="4">Toroid-shaped homodecamer, composed of two pentamers of five dimers.</text>
</comment>
<feature type="binding site" evidence="8">
    <location>
        <position position="100"/>
    </location>
    <ligand>
        <name>Zn(2+)</name>
        <dbReference type="ChEBI" id="CHEBI:29105"/>
    </ligand>
</feature>
<evidence type="ECO:0000256" key="3">
    <source>
        <dbReference type="ARBA" id="ARBA00008085"/>
    </source>
</evidence>
<dbReference type="NCBIfam" id="TIGR00063">
    <property type="entry name" value="folE"/>
    <property type="match status" value="1"/>
</dbReference>
<keyword evidence="7 8" id="KW-0342">GTP-binding</keyword>
<name>A0AAF1KQ77_9PROT</name>
<dbReference type="SUPFAM" id="SSF55620">
    <property type="entry name" value="Tetrahydrobiopterin biosynthesis enzymes-like"/>
    <property type="match status" value="1"/>
</dbReference>
<reference evidence="11" key="2">
    <citation type="journal article" date="2021" name="Syst. Appl. Microbiol.">
        <title>Roseomonas hellenica sp. nov., isolated from roots of wild-growing Alkanna tinctoria.</title>
        <authorList>
            <person name="Rat A."/>
            <person name="Naranjo H.D."/>
            <person name="Lebbe L."/>
            <person name="Cnockaert M."/>
            <person name="Krigas N."/>
            <person name="Grigoriadou K."/>
            <person name="Maloupa E."/>
            <person name="Willems A."/>
        </authorList>
    </citation>
    <scope>NUCLEOTIDE SEQUENCE</scope>
    <source>
        <strain evidence="11">LMG 28251</strain>
    </source>
</reference>
<dbReference type="GO" id="GO:0046654">
    <property type="term" value="P:tetrahydrofolate biosynthetic process"/>
    <property type="evidence" value="ECO:0007669"/>
    <property type="project" value="UniProtKB-UniRule"/>
</dbReference>
<dbReference type="GO" id="GO:0008270">
    <property type="term" value="F:zinc ion binding"/>
    <property type="evidence" value="ECO:0007669"/>
    <property type="project" value="UniProtKB-UniRule"/>
</dbReference>
<comment type="subunit">
    <text evidence="8">Homopolymer.</text>
</comment>
<dbReference type="EC" id="3.5.4.16" evidence="8"/>
<evidence type="ECO:0000256" key="7">
    <source>
        <dbReference type="ARBA" id="ARBA00023134"/>
    </source>
</evidence>
<dbReference type="NCBIfam" id="NF006826">
    <property type="entry name" value="PRK09347.1-3"/>
    <property type="match status" value="1"/>
</dbReference>
<dbReference type="Gene3D" id="3.30.1130.10">
    <property type="match status" value="1"/>
</dbReference>
<dbReference type="InterPro" id="IPR043133">
    <property type="entry name" value="GTP-CH-I_C/QueF"/>
</dbReference>
<organism evidence="11 12">
    <name type="scientific">Plastoroseomonas arctica</name>
    <dbReference type="NCBI Taxonomy" id="1509237"/>
    <lineage>
        <taxon>Bacteria</taxon>
        <taxon>Pseudomonadati</taxon>
        <taxon>Pseudomonadota</taxon>
        <taxon>Alphaproteobacteria</taxon>
        <taxon>Acetobacterales</taxon>
        <taxon>Acetobacteraceae</taxon>
        <taxon>Plastoroseomonas</taxon>
    </lineage>
</organism>
<keyword evidence="8" id="KW-0547">Nucleotide-binding</keyword>
<gene>
    <name evidence="8 11" type="primary">folE</name>
    <name evidence="11" type="ORF">GXW79_19030</name>
</gene>
<evidence type="ECO:0000256" key="6">
    <source>
        <dbReference type="ARBA" id="ARBA00022801"/>
    </source>
</evidence>
<comment type="catalytic activity">
    <reaction evidence="1 8">
        <text>GTP + H2O = 7,8-dihydroneopterin 3'-triphosphate + formate + H(+)</text>
        <dbReference type="Rhea" id="RHEA:17473"/>
        <dbReference type="ChEBI" id="CHEBI:15377"/>
        <dbReference type="ChEBI" id="CHEBI:15378"/>
        <dbReference type="ChEBI" id="CHEBI:15740"/>
        <dbReference type="ChEBI" id="CHEBI:37565"/>
        <dbReference type="ChEBI" id="CHEBI:58462"/>
        <dbReference type="EC" id="3.5.4.16"/>
    </reaction>
</comment>
<evidence type="ECO:0000256" key="2">
    <source>
        <dbReference type="ARBA" id="ARBA00005080"/>
    </source>
</evidence>
<dbReference type="InterPro" id="IPR043134">
    <property type="entry name" value="GTP-CH-I_N"/>
</dbReference>
<dbReference type="PANTHER" id="PTHR11109:SF7">
    <property type="entry name" value="GTP CYCLOHYDROLASE 1"/>
    <property type="match status" value="1"/>
</dbReference>
<dbReference type="PANTHER" id="PTHR11109">
    <property type="entry name" value="GTP CYCLOHYDROLASE I"/>
    <property type="match status" value="1"/>
</dbReference>
<dbReference type="FunFam" id="1.10.286.10:FF:000001">
    <property type="entry name" value="GTP cyclohydrolase 1"/>
    <property type="match status" value="1"/>
</dbReference>
<evidence type="ECO:0000256" key="1">
    <source>
        <dbReference type="ARBA" id="ARBA00001052"/>
    </source>
</evidence>